<gene>
    <name evidence="1" type="ORF">ATCC9714_12261</name>
    <name evidence="3" type="ORF">R28058_08801</name>
    <name evidence="2" type="ORF">UMC4404_08681</name>
</gene>
<accession>A0A0A1SG45</accession>
<dbReference type="Proteomes" id="UP000049685">
    <property type="component" value="Unassembled WGS sequence"/>
</dbReference>
<protein>
    <submittedName>
        <fullName evidence="3">Uncharacterized protein</fullName>
    </submittedName>
</protein>
<sequence length="53" mass="6148">MNKYIIIRSDTKSISLPMSQKEAIKKIQTYEKQGISSLIIYDKKYANLTPLKN</sequence>
<proteinExistence type="predicted"/>
<dbReference type="GeneID" id="97537088"/>
<dbReference type="OrthoDB" id="1707761at2"/>
<name>A0A0A1SG45_PARSO</name>
<dbReference type="Proteomes" id="UP000049127">
    <property type="component" value="Unassembled WGS sequence"/>
</dbReference>
<evidence type="ECO:0000313" key="1">
    <source>
        <dbReference type="EMBL" id="CEJ73338.1"/>
    </source>
</evidence>
<evidence type="ECO:0000313" key="5">
    <source>
        <dbReference type="Proteomes" id="UP000049127"/>
    </source>
</evidence>
<evidence type="ECO:0000313" key="6">
    <source>
        <dbReference type="Proteomes" id="UP000049685"/>
    </source>
</evidence>
<dbReference type="Proteomes" id="UP000032811">
    <property type="component" value="Chromosome 1"/>
</dbReference>
<dbReference type="PATRIC" id="fig|1505.7.peg.1178"/>
<dbReference type="RefSeq" id="WP_021123981.1">
    <property type="nucleotide sequence ID" value="NZ_BDJI01000002.1"/>
</dbReference>
<dbReference type="EMBL" id="LN679998">
    <property type="protein sequence ID" value="CEJ73338.1"/>
    <property type="molecule type" value="Genomic_DNA"/>
</dbReference>
<evidence type="ECO:0000313" key="4">
    <source>
        <dbReference type="Proteomes" id="UP000032811"/>
    </source>
</evidence>
<dbReference type="EMBL" id="CEKZ01000003">
    <property type="protein sequence ID" value="CEQ03147.1"/>
    <property type="molecule type" value="Genomic_DNA"/>
</dbReference>
<evidence type="ECO:0000313" key="2">
    <source>
        <dbReference type="EMBL" id="CEO32888.1"/>
    </source>
</evidence>
<evidence type="ECO:0000313" key="3">
    <source>
        <dbReference type="EMBL" id="CEQ03147.1"/>
    </source>
</evidence>
<dbReference type="AlphaFoldDB" id="A0A0A1SG45"/>
<organism evidence="3 5">
    <name type="scientific">Paraclostridium sordellii</name>
    <name type="common">Clostridium sordellii</name>
    <dbReference type="NCBI Taxonomy" id="1505"/>
    <lineage>
        <taxon>Bacteria</taxon>
        <taxon>Bacillati</taxon>
        <taxon>Bacillota</taxon>
        <taxon>Clostridia</taxon>
        <taxon>Peptostreptococcales</taxon>
        <taxon>Peptostreptococcaceae</taxon>
        <taxon>Paraclostridium</taxon>
    </lineage>
</organism>
<keyword evidence="4" id="KW-1185">Reference proteome</keyword>
<dbReference type="EMBL" id="CDNY01000003">
    <property type="protein sequence ID" value="CEO32888.1"/>
    <property type="molecule type" value="Genomic_DNA"/>
</dbReference>
<reference evidence="2" key="2">
    <citation type="submission" date="2015-01" db="EMBL/GenBank/DDBJ databases">
        <authorList>
            <person name="Aslett M.A."/>
            <person name="De Silva N."/>
        </authorList>
    </citation>
    <scope>NUCLEOTIDE SEQUENCE</scope>
    <source>
        <strain evidence="1 4">ATCC9714</strain>
        <strain evidence="2">UMC4404</strain>
    </source>
</reference>
<reference evidence="5 6" key="1">
    <citation type="submission" date="2015-01" db="EMBL/GenBank/DDBJ databases">
        <authorList>
            <person name="Aslett A.Martin."/>
            <person name="De Silva Nishadi"/>
        </authorList>
    </citation>
    <scope>NUCLEOTIDE SEQUENCE [LARGE SCALE GENOMIC DNA]</scope>
    <source>
        <strain evidence="3 5">R28058</strain>
        <strain evidence="6">UMC4404</strain>
    </source>
</reference>